<dbReference type="Pfam" id="PF18912">
    <property type="entry name" value="DZR_2"/>
    <property type="match status" value="1"/>
</dbReference>
<dbReference type="PANTHER" id="PTHR47505:SF1">
    <property type="entry name" value="DNA UTILIZATION PROTEIN YHGH"/>
    <property type="match status" value="1"/>
</dbReference>
<accession>A0A975G8M2</accession>
<dbReference type="InterPro" id="IPR000836">
    <property type="entry name" value="PRTase_dom"/>
</dbReference>
<evidence type="ECO:0000256" key="1">
    <source>
        <dbReference type="ARBA" id="ARBA00008007"/>
    </source>
</evidence>
<dbReference type="SUPFAM" id="SSF53271">
    <property type="entry name" value="PRTase-like"/>
    <property type="match status" value="1"/>
</dbReference>
<keyword evidence="4" id="KW-1185">Reference proteome</keyword>
<name>A0A975G8M2_9BACT</name>
<evidence type="ECO:0000259" key="2">
    <source>
        <dbReference type="Pfam" id="PF18912"/>
    </source>
</evidence>
<gene>
    <name evidence="3" type="ORF">KBB96_17895</name>
</gene>
<dbReference type="AlphaFoldDB" id="A0A975G8M2"/>
<feature type="domain" description="Double zinc ribbon" evidence="2">
    <location>
        <begin position="21"/>
        <end position="78"/>
    </location>
</feature>
<comment type="similarity">
    <text evidence="1">Belongs to the ComF/GntX family.</text>
</comment>
<dbReference type="CDD" id="cd06223">
    <property type="entry name" value="PRTases_typeI"/>
    <property type="match status" value="1"/>
</dbReference>
<dbReference type="KEGG" id="lamb:KBB96_17895"/>
<dbReference type="Gene3D" id="3.40.50.2020">
    <property type="match status" value="1"/>
</dbReference>
<evidence type="ECO:0000313" key="3">
    <source>
        <dbReference type="EMBL" id="QUE50720.1"/>
    </source>
</evidence>
<dbReference type="EMBL" id="CP073100">
    <property type="protein sequence ID" value="QUE50720.1"/>
    <property type="molecule type" value="Genomic_DNA"/>
</dbReference>
<protein>
    <submittedName>
        <fullName evidence="3">ComF family protein</fullName>
    </submittedName>
</protein>
<sequence length="255" mass="27607">MPTDPASEPPHGWRALVSRTLDLVYPPSCGLCHAPLAHGRALCGACADSLPRLTEPYCAVCGESFDGVIETSFECPNCTGLDPAFEFARPALRKDLRTMELIHGLKYQKALHLAPELGRLAAESFADPRLAPALAESWPLVPVPLHPARQRERFFNQAAEIARTVSAVTGLPVLPALKRIRKTETQTHFGRTQRLANLKGAFALSRTGTRFASGKPPGAVVIDDVFTTGSTVHECARVLRRGGVQKVIVVTVMRG</sequence>
<dbReference type="RefSeq" id="WP_211630860.1">
    <property type="nucleotide sequence ID" value="NZ_CP073100.1"/>
</dbReference>
<dbReference type="InterPro" id="IPR051910">
    <property type="entry name" value="ComF/GntX_DNA_util-trans"/>
</dbReference>
<dbReference type="InterPro" id="IPR029057">
    <property type="entry name" value="PRTase-like"/>
</dbReference>
<dbReference type="InterPro" id="IPR044005">
    <property type="entry name" value="DZR_2"/>
</dbReference>
<dbReference type="PANTHER" id="PTHR47505">
    <property type="entry name" value="DNA UTILIZATION PROTEIN YHGH"/>
    <property type="match status" value="1"/>
</dbReference>
<organism evidence="3 4">
    <name type="scientific">Luteolibacter ambystomatis</name>
    <dbReference type="NCBI Taxonomy" id="2824561"/>
    <lineage>
        <taxon>Bacteria</taxon>
        <taxon>Pseudomonadati</taxon>
        <taxon>Verrucomicrobiota</taxon>
        <taxon>Verrucomicrobiia</taxon>
        <taxon>Verrucomicrobiales</taxon>
        <taxon>Verrucomicrobiaceae</taxon>
        <taxon>Luteolibacter</taxon>
    </lineage>
</organism>
<reference evidence="3" key="1">
    <citation type="submission" date="2021-04" db="EMBL/GenBank/DDBJ databases">
        <title>Luteolibacter sp. 32A isolated from the skin of an Anderson's salamander (Ambystoma andersonii).</title>
        <authorList>
            <person name="Spergser J."/>
            <person name="Busse H.-J."/>
        </authorList>
    </citation>
    <scope>NUCLEOTIDE SEQUENCE</scope>
    <source>
        <strain evidence="3">32A</strain>
    </source>
</reference>
<proteinExistence type="inferred from homology"/>
<evidence type="ECO:0000313" key="4">
    <source>
        <dbReference type="Proteomes" id="UP000676169"/>
    </source>
</evidence>
<dbReference type="Proteomes" id="UP000676169">
    <property type="component" value="Chromosome"/>
</dbReference>